<proteinExistence type="predicted"/>
<keyword evidence="2" id="KW-1185">Reference proteome</keyword>
<feature type="non-terminal residue" evidence="1">
    <location>
        <position position="1"/>
    </location>
</feature>
<evidence type="ECO:0000313" key="1">
    <source>
        <dbReference type="EMBL" id="KAL3277482.1"/>
    </source>
</evidence>
<name>A0ABD2NGI7_9CUCU</name>
<dbReference type="AlphaFoldDB" id="A0ABD2NGI7"/>
<accession>A0ABD2NGI7</accession>
<protein>
    <submittedName>
        <fullName evidence="1">Uncharacterized protein</fullName>
    </submittedName>
</protein>
<sequence>KFYMQRQISSDDTTPMFVFSFRNVDDTGITSSRGSYVSETRDGREKVGYIRIQRPEVSKQQSIWLIFTHKSDLVRTISRKQQQALYERYETMKQRNVAEEYSKQSRAD</sequence>
<reference evidence="1 2" key="1">
    <citation type="journal article" date="2021" name="BMC Biol.">
        <title>Horizontally acquired antibacterial genes associated with adaptive radiation of ladybird beetles.</title>
        <authorList>
            <person name="Li H.S."/>
            <person name="Tang X.F."/>
            <person name="Huang Y.H."/>
            <person name="Xu Z.Y."/>
            <person name="Chen M.L."/>
            <person name="Du X.Y."/>
            <person name="Qiu B.Y."/>
            <person name="Chen P.T."/>
            <person name="Zhang W."/>
            <person name="Slipinski A."/>
            <person name="Escalona H.E."/>
            <person name="Waterhouse R.M."/>
            <person name="Zwick A."/>
            <person name="Pang H."/>
        </authorList>
    </citation>
    <scope>NUCLEOTIDE SEQUENCE [LARGE SCALE GENOMIC DNA]</scope>
    <source>
        <strain evidence="1">SYSU2018</strain>
    </source>
</reference>
<organism evidence="1 2">
    <name type="scientific">Cryptolaemus montrouzieri</name>
    <dbReference type="NCBI Taxonomy" id="559131"/>
    <lineage>
        <taxon>Eukaryota</taxon>
        <taxon>Metazoa</taxon>
        <taxon>Ecdysozoa</taxon>
        <taxon>Arthropoda</taxon>
        <taxon>Hexapoda</taxon>
        <taxon>Insecta</taxon>
        <taxon>Pterygota</taxon>
        <taxon>Neoptera</taxon>
        <taxon>Endopterygota</taxon>
        <taxon>Coleoptera</taxon>
        <taxon>Polyphaga</taxon>
        <taxon>Cucujiformia</taxon>
        <taxon>Coccinelloidea</taxon>
        <taxon>Coccinellidae</taxon>
        <taxon>Scymninae</taxon>
        <taxon>Scymnini</taxon>
        <taxon>Cryptolaemus</taxon>
    </lineage>
</organism>
<gene>
    <name evidence="1" type="ORF">HHI36_012828</name>
</gene>
<comment type="caution">
    <text evidence="1">The sequence shown here is derived from an EMBL/GenBank/DDBJ whole genome shotgun (WGS) entry which is preliminary data.</text>
</comment>
<dbReference type="EMBL" id="JABFTP020000103">
    <property type="protein sequence ID" value="KAL3277482.1"/>
    <property type="molecule type" value="Genomic_DNA"/>
</dbReference>
<dbReference type="Proteomes" id="UP001516400">
    <property type="component" value="Unassembled WGS sequence"/>
</dbReference>
<evidence type="ECO:0000313" key="2">
    <source>
        <dbReference type="Proteomes" id="UP001516400"/>
    </source>
</evidence>